<feature type="region of interest" description="Disordered" evidence="1">
    <location>
        <begin position="1552"/>
        <end position="1601"/>
    </location>
</feature>
<feature type="compositionally biased region" description="Low complexity" evidence="1">
    <location>
        <begin position="1195"/>
        <end position="1206"/>
    </location>
</feature>
<evidence type="ECO:0000259" key="3">
    <source>
        <dbReference type="Pfam" id="PF03372"/>
    </source>
</evidence>
<dbReference type="SUPFAM" id="SSF56219">
    <property type="entry name" value="DNase I-like"/>
    <property type="match status" value="1"/>
</dbReference>
<dbReference type="InterPro" id="IPR036691">
    <property type="entry name" value="Endo/exonu/phosph_ase_sf"/>
</dbReference>
<feature type="compositionally biased region" description="Polar residues" evidence="1">
    <location>
        <begin position="924"/>
        <end position="936"/>
    </location>
</feature>
<sequence length="1601" mass="178147">MNWLTSARNPYDVVFLQKTHHGLGHAFTEYKVPGWTVISSPGPSHRWAGVALYISERLASHLDVRFQELIPGRLLHARIPVGCHKQNLHLDLINIYQWAWDTDASKQRSAKRQEVWQRLNRLRTTLPARNAKCVAGDLNCTLSTDGQHVGPGTYRGAARAAQPGVNDAQQALIAGRMCALNTRSSKRRSATYVDPDKAHSSQIDFIMLDLAHVDQQARRSQLLPHCDFSPWREGGKHKALVASIRIPAFYAKVTKTPPTGLCRSTDREALRQDSAQARELDLHLQTRLAQATVSTAAELTRVVHESCQKVLSAGMQPFSDARRLLGSVDVSGAGLLSRGPDNTILDPAQEFQQIYEYFTHLYQQGPDTCSTTYVLQHDYNITDTEILTSLKQQRAGKAVPQGKVSHSYLAAAMRHLEIDEDTIQLTLALHQASYHITHHQHEGSIALRNGIRQGCVLSPLLWVCVTTYMLHCLSQRTSPEWVRDEVTAFADDFICSFTLHKVEDAQLMSQRIQQLFLVLREAGMQANAEKSHFLVKAVGGPLHRWLAKRSFRQRGALFYDMGTPFEPLKLAYSSSIDYLGVVVSYGAFEQQSMDKRLRAARANQALLAKFLYGRKGLTQTHKLSMYRTCIRSAATYGLPAVGVTPKSLRALHAFEIKTLRAIARSPRHLTHETNKDLYNRLGIRPVEDALLALIQNRLKELEGGNHVFPGKPQELTWQTQVRSDFREAKALLQYTTLVPCEGSGYPCLPVGFQNHILRQCPAMTAEVSGTSNSQATPSASVPVPQCAAGEATAEAAPAPLPLFDQPDTRSALEADWVSFAENHGQELSEYCVSCAQWCSKDKGGLKNHIRRMHPSHWSHRDAVIRRLKAHYRLRYKGYFQACLMHQIWFPEAPLQDAAQRMQRQRSARPPREEGQASKWHKPSNKGSRGKGQNWSQSWGQERWQRDWQGEEQTLSQKISGDELREVVGLLARLALKHEDTEAALRSDTSFMLYFNTRGMTITRALYNIAQEWRRLKDEGKINQSLRVTLIIGMLTAMKEKMQTALHEEVRPSLEKHSWLTKANPPAWAYMTYNQEKEEQEVDAIKPPLPHAQAEATIQRIFELISMEGLLMKFHATRPMAPTYRSEVLPFVLMVSNRGALADELHGLFSTLCNNACLSLIGVRMRPDRMKRQPLAVKLGQCAESLMDATNPYRGQQQQEASQPSEPSQRRPDAVYLHNPHNVCYLNSCVTALLWLGQHTGDSAAFFGILGWGNQHYPHALVAETPFFIVQLKRYEFRDGRARKRNDPVDLRPHAVVKVPIFCTGHYQAALSCGSRFYLSDDRVASRYPQRFAAGHLMLILDACSIDVPFPPMPKQCPADPSIAERRAMNYLSEGSGSLWTAVRETVAMMQFSPDKRPFATGQTCVLGAYCKGGIIGLSKAKEVIALRALPRSASAHGPRNAAAGECFQIMDINTAVVAAALQGMDILTGVNVLNRDCSLRLQLGPPDRSAASTTADAGPTLATTTAAPGVRARAEVGLDTGATSAASSATLGLTGYGTGQQGGNPNIIIDLREDDDHPHPLNSLDDTVTAHSSDTAMTGDTANDNNTAQPFSLPDFLQLMD</sequence>
<feature type="region of interest" description="Disordered" evidence="1">
    <location>
        <begin position="899"/>
        <end position="936"/>
    </location>
</feature>
<reference evidence="4" key="1">
    <citation type="submission" date="2021-02" db="EMBL/GenBank/DDBJ databases">
        <authorList>
            <person name="Dougan E. K."/>
            <person name="Rhodes N."/>
            <person name="Thang M."/>
            <person name="Chan C."/>
        </authorList>
    </citation>
    <scope>NUCLEOTIDE SEQUENCE</scope>
</reference>
<dbReference type="EMBL" id="CAJNJA010014526">
    <property type="protein sequence ID" value="CAE7344251.1"/>
    <property type="molecule type" value="Genomic_DNA"/>
</dbReference>
<organism evidence="4 5">
    <name type="scientific">Symbiodinium necroappetens</name>
    <dbReference type="NCBI Taxonomy" id="1628268"/>
    <lineage>
        <taxon>Eukaryota</taxon>
        <taxon>Sar</taxon>
        <taxon>Alveolata</taxon>
        <taxon>Dinophyceae</taxon>
        <taxon>Suessiales</taxon>
        <taxon>Symbiodiniaceae</taxon>
        <taxon>Symbiodinium</taxon>
    </lineage>
</organism>
<feature type="region of interest" description="Disordered" evidence="1">
    <location>
        <begin position="1191"/>
        <end position="1212"/>
    </location>
</feature>
<dbReference type="OrthoDB" id="413103at2759"/>
<dbReference type="Pfam" id="PF03372">
    <property type="entry name" value="Exo_endo_phos"/>
    <property type="match status" value="1"/>
</dbReference>
<feature type="compositionally biased region" description="Polar residues" evidence="1">
    <location>
        <begin position="1564"/>
        <end position="1590"/>
    </location>
</feature>
<gene>
    <name evidence="4" type="ORF">SNEC2469_LOCUS8902</name>
</gene>
<evidence type="ECO:0000313" key="5">
    <source>
        <dbReference type="Proteomes" id="UP000601435"/>
    </source>
</evidence>
<dbReference type="InterPro" id="IPR000477">
    <property type="entry name" value="RT_dom"/>
</dbReference>
<evidence type="ECO:0000313" key="4">
    <source>
        <dbReference type="EMBL" id="CAE7344251.1"/>
    </source>
</evidence>
<evidence type="ECO:0008006" key="6">
    <source>
        <dbReference type="Google" id="ProtNLM"/>
    </source>
</evidence>
<protein>
    <recommendedName>
        <fullName evidence="6">Reverse transcriptase domain-containing protein</fullName>
    </recommendedName>
</protein>
<keyword evidence="5" id="KW-1185">Reference proteome</keyword>
<dbReference type="Pfam" id="PF00078">
    <property type="entry name" value="RVT_1"/>
    <property type="match status" value="1"/>
</dbReference>
<dbReference type="Proteomes" id="UP000601435">
    <property type="component" value="Unassembled WGS sequence"/>
</dbReference>
<dbReference type="Gene3D" id="3.60.10.10">
    <property type="entry name" value="Endonuclease/exonuclease/phosphatase"/>
    <property type="match status" value="1"/>
</dbReference>
<dbReference type="InterPro" id="IPR005135">
    <property type="entry name" value="Endo/exonuclease/phosphatase"/>
</dbReference>
<accession>A0A812P3X4</accession>
<feature type="domain" description="Endonuclease/exonuclease/phosphatase" evidence="3">
    <location>
        <begin position="4"/>
        <end position="208"/>
    </location>
</feature>
<evidence type="ECO:0000259" key="2">
    <source>
        <dbReference type="Pfam" id="PF00078"/>
    </source>
</evidence>
<proteinExistence type="predicted"/>
<evidence type="ECO:0000256" key="1">
    <source>
        <dbReference type="SAM" id="MobiDB-lite"/>
    </source>
</evidence>
<comment type="caution">
    <text evidence="4">The sequence shown here is derived from an EMBL/GenBank/DDBJ whole genome shotgun (WGS) entry which is preliminary data.</text>
</comment>
<name>A0A812P3X4_9DINO</name>
<feature type="domain" description="Reverse transcriptase" evidence="2">
    <location>
        <begin position="403"/>
        <end position="582"/>
    </location>
</feature>